<protein>
    <recommendedName>
        <fullName evidence="5">Filamentous haemagglutinin FhaB/tRNA nuclease CdiA-like TPS domain-containing protein</fullName>
    </recommendedName>
</protein>
<feature type="transmembrane region" description="Helical" evidence="4">
    <location>
        <begin position="38"/>
        <end position="57"/>
    </location>
</feature>
<dbReference type="SMART" id="SM00710">
    <property type="entry name" value="PbH1"/>
    <property type="match status" value="22"/>
</dbReference>
<gene>
    <name evidence="6" type="ORF">A9798_12375</name>
</gene>
<evidence type="ECO:0000256" key="4">
    <source>
        <dbReference type="SAM" id="Phobius"/>
    </source>
</evidence>
<sequence>MNNIYQLKYDRRRQQWVVVSELVMGAGKGGAATRRRTLLTLTPLALVITLLLGGWPGPGAANPVLPTGGQIVAGQGTIQRSGSQMTVNQRTPGMVATWHSFDIGASQTVQFVQPNSQAIALNRVTGGRESQILGALTANGQVMLVNPAGVMLGHGAKVNTAGMVASTKHISTADFMAGRYTFSGGSQPGAQIVNQGSLAATPGGYIVLVGDRVRNEGRMSAPGGKVLLAAADKVTLQLDNAGLAAVSVDGRVVNALVENRGLISADNGQVYLTARGQAMLLDTVVNNSGTVEAKGLSARGGELVLDGGDSGVVRQSGELLADSDTGRGGTITLEGQHIQLAHGSRTSATGRTGGGEVYVGGGWQGKDSRIRQASKVVMDNDALIDVSATARGQGGTAVLWSNDYTHFRGTILARGGQQGGDGGRVETSSHHNLQAFGDVDASAVKGNGGEWLLDPFDISIVGSGSATNVTEGTASNGIFTPTASGSQVLNTTINDRLNQGTQVTIKTQTASAETDSASGQWGNITVNADIQKSSGTSNVSLTLAADGNINITDHRITSTAGKLAINLLAAGSHSGSITLNNATLSTNGGNLTLGPLNASASSMADAAPTLGSLNARANSTAALTVNITNSTLNASGGVLRAHAVNPNINLAESALSAVYNGSNNLVAVSNSTLTAATLILTGTQNGENGRYLPVYLTNATLKAAQDLLIVGDSSDLGNASRLELSGCNTLSAGGNLAIGNTRSGIFLNGTAQANSHLTANHSLTLIGLSAMDNPGVKVFDGRLQANDITLDGSSMKPTSKGLELNHSTLLAAGNIHVSGNMTVSNASSSEGFGAHIYNDSTLTAAENITITGYALNGTNGGLNVHGGTFSAKNTLLSGTSQQNNIGIKIGGNVNVTAGNLSITGSANRINTASGVTGVTSDGNLTLNVSAGKLNISATVNDTGNQADNAATSAGLNLSNTTLTANSAEIHGVNTYGNGTGFALNNVSLAGALADGANLTLSSQGSAQRVTNSVNLNGGLSYSAFQRLQQAGIDNDTVLMVTPDTADLAAMGLNATTGWIFDGRALGAAAAGKAGRWGVVFSALNVTTTGAIWLGGVGLADSNLTARSVTLSGDNRLPLTLQNSTLHASGGDIDLAAGSASLRLQNSNLSANAGNVSLRAERNINLSGGTVTATAGQVTLQAGGNISLSNQRLVDTRELTLLAAGRDSAIITLNNATLNASDGAITLAQRPPNTSRASHGAALTVKLAGSTLDAARGAIRINAINPNVDMTVAALRDTVRNGGSLLEVNNSCLTATTLTLTGTQQGANARQLPVYLTNATLRAAQDLRIVGLSAADSQTAQLELRGRNTLNAGGNLTISNTRSGIFLNGTAAANSNLTADHSLTLNGSSLTANAGLSAVNANLTATQITLNAAANQAGQGLMLRDATLNASQAALQGSSAAGEGFALNNVTLNGGLARGANLTLSSQGSAANVTNTLNINGGLSYSAFQRLQQAGIDNDTAVWVRPEESDWDAMGLNTTTGWHFDASQVAAAAGKSGLWGLTFSDINATTAGAIQLTGVNLTRSNLTGSSVSLTGVNHASLILQNSQLTASSGNVSLRANGSITLNGGSLTAATGQVTVQAGGEHYRAAGNALTLDGVTLTAQQGTYLSGTSARNGVGVKLNGTLNVTQGNLTVNGSVSREGNSAVWGIDGRNATLNLSASDAVLTMTGAVVKDSGNASVEVIGLDLSGESVLNASRANLSGISVQSGYGFRLSPELQGGLTTNGSLTLSSQGSGVNVSNWIGARVNATIVKHMIDTNVSIGSYTETGMENLYTQDDFTRWLSDGDLRKDFGDFGLKFSNITITAGDIDLTGVSFTNSSLTASSGNLTINNKVGALDLVNSTLNAALGSVTLLGGAIDLNNSQLTAEQALTLRAQRGAGANISSSNSHLIARQGGISLTGLNGAGIRLSGTSTITAQQDILLQATAAAVNISGPNTTSMSTLTSNMGNIRIAGNGTRRNLNAVHINNLALTAERGRISVIGVSDGSSYGGPTGNGIVLSNTVVFNASENSVVGRHITYTDSQVAAVAIGGGARANITFIGNTSIDAESDYASGLLFNTKYEPAAILTFQNGTASIKGKTLKPGALGAHNSAGVANGAWRNKISEPEIIVNNATLGITASSYDVDGMASFRVHSSDTPDDGARWSGYKFSGDGDVNITATSNSGDGINLRLFDNTRLTGKLTILGESQSGAGVSVPEFGNVSLVNASITGRSQTGSGILMNAGDIYGKKINLNGNVLNGTSASGSGIDIHGNNVSITNGSLNGTSQGNGAGVQLTGGSNYTIDGATLNGHSRGGVGVSIGGNLTLANGVLAGVTLTGSGVNITGNVNSANTTISGRAIGRGNGVELAGTVSGGNISGAATVGSGVRVSGDSTLTDVALRGDSVDGSGVAVNANLTNLGDSRVSGSATGNGNGVELAGQVSGGNISGAATVGSGVRVSGDSTLTDVALRGDSVDGSGVAVNANLTNLGDSRVSGSATGNGTGVELAGQVSGGNVSGAATVGSGVRVSGDSTLTDVALRGDSVDGSGVAVNANLTNLGDSRVSGSATGNGTGVELAGQVSGGNVSGAATVGSGVRVSGDSTLTDVALRGDSVDGSGVAVNANLTNLGDSRVSGSATGNGNGVELAGQVSGGNVSGAATVGSGVRVSGDSTLTDVALRGDSVDGSGVAVNATLTNLGDSRVSGSATGNGTGVELAGQVTGGALQGQTNRGTGLRITGNSSLYGVAVTASSQSGRSTLINALLTTLGGTSLNGQEQQDSSAMRHQVFTRQKQLPHAEEEATARQASGYRAAENLVSLDICTGDGPCQHVTLGGPTRP</sequence>
<proteinExistence type="predicted"/>
<dbReference type="InterPro" id="IPR024973">
    <property type="entry name" value="ESPR"/>
</dbReference>
<keyword evidence="3" id="KW-0732">Signal</keyword>
<dbReference type="Gene3D" id="2.160.20.10">
    <property type="entry name" value="Single-stranded right-handed beta-helix, Pectin lyase-like"/>
    <property type="match status" value="1"/>
</dbReference>
<dbReference type="InterPro" id="IPR008638">
    <property type="entry name" value="FhaB/CdiA-like_TPS"/>
</dbReference>
<keyword evidence="2" id="KW-0964">Secreted</keyword>
<dbReference type="SMART" id="SM00912">
    <property type="entry name" value="Haemagg_act"/>
    <property type="match status" value="1"/>
</dbReference>
<dbReference type="RefSeq" id="WP_070245186.1">
    <property type="nucleotide sequence ID" value="NZ_CP016043.1"/>
</dbReference>
<keyword evidence="4" id="KW-0812">Transmembrane</keyword>
<evidence type="ECO:0000256" key="1">
    <source>
        <dbReference type="ARBA" id="ARBA00004613"/>
    </source>
</evidence>
<dbReference type="Pfam" id="PF13018">
    <property type="entry name" value="ESPR"/>
    <property type="match status" value="1"/>
</dbReference>
<accession>A0ABM6EKY9</accession>
<organism evidence="6 7">
    <name type="scientific">Edwardsiella hoshinae</name>
    <dbReference type="NCBI Taxonomy" id="93378"/>
    <lineage>
        <taxon>Bacteria</taxon>
        <taxon>Pseudomonadati</taxon>
        <taxon>Pseudomonadota</taxon>
        <taxon>Gammaproteobacteria</taxon>
        <taxon>Enterobacterales</taxon>
        <taxon>Hafniaceae</taxon>
        <taxon>Edwardsiella</taxon>
    </lineage>
</organism>
<dbReference type="PANTHER" id="PTHR12338">
    <property type="entry name" value="AUTOTRANSPORTER"/>
    <property type="match status" value="1"/>
</dbReference>
<feature type="domain" description="Filamentous haemagglutinin FhaB/tRNA nuclease CdiA-like TPS" evidence="5">
    <location>
        <begin position="62"/>
        <end position="174"/>
    </location>
</feature>
<dbReference type="InterPro" id="IPR050909">
    <property type="entry name" value="Bact_Autotransporter_VF"/>
</dbReference>
<dbReference type="PANTHER" id="PTHR12338:SF8">
    <property type="entry name" value="HEME_HEMOPEXIN-BINDING PROTEIN"/>
    <property type="match status" value="1"/>
</dbReference>
<comment type="subcellular location">
    <subcellularLocation>
        <location evidence="1">Secreted</location>
    </subcellularLocation>
</comment>
<dbReference type="Proteomes" id="UP000175893">
    <property type="component" value="Chromosome"/>
</dbReference>
<evidence type="ECO:0000313" key="7">
    <source>
        <dbReference type="Proteomes" id="UP000175893"/>
    </source>
</evidence>
<evidence type="ECO:0000259" key="5">
    <source>
        <dbReference type="SMART" id="SM00912"/>
    </source>
</evidence>
<keyword evidence="4" id="KW-1133">Transmembrane helix</keyword>
<dbReference type="InterPro" id="IPR012334">
    <property type="entry name" value="Pectin_lyas_fold"/>
</dbReference>
<keyword evidence="4" id="KW-0472">Membrane</keyword>
<reference evidence="6 7" key="1">
    <citation type="submission" date="2016-06" db="EMBL/GenBank/DDBJ databases">
        <title>Complete genome sequence of Edwardsiella hoshinae ATCC 35051.</title>
        <authorList>
            <person name="Reichley S.R."/>
            <person name="Waldbieser G.C."/>
            <person name="Lawrence M.L."/>
            <person name="Griffin M.J."/>
        </authorList>
    </citation>
    <scope>NUCLEOTIDE SEQUENCE [LARGE SCALE GENOMIC DNA]</scope>
    <source>
        <strain evidence="6 7">ATCC 35051</strain>
    </source>
</reference>
<dbReference type="NCBIfam" id="TIGR01901">
    <property type="entry name" value="adhes_NPXG"/>
    <property type="match status" value="1"/>
</dbReference>
<dbReference type="SUPFAM" id="SSF51126">
    <property type="entry name" value="Pectin lyase-like"/>
    <property type="match status" value="1"/>
</dbReference>
<name>A0ABM6EKY9_9GAMM</name>
<evidence type="ECO:0000256" key="3">
    <source>
        <dbReference type="ARBA" id="ARBA00022729"/>
    </source>
</evidence>
<dbReference type="InterPro" id="IPR011050">
    <property type="entry name" value="Pectin_lyase_fold/virulence"/>
</dbReference>
<evidence type="ECO:0000256" key="2">
    <source>
        <dbReference type="ARBA" id="ARBA00022525"/>
    </source>
</evidence>
<keyword evidence="7" id="KW-1185">Reference proteome</keyword>
<dbReference type="Pfam" id="PF05860">
    <property type="entry name" value="TPS"/>
    <property type="match status" value="1"/>
</dbReference>
<dbReference type="EMBL" id="CP016043">
    <property type="protein sequence ID" value="AOV97666.1"/>
    <property type="molecule type" value="Genomic_DNA"/>
</dbReference>
<evidence type="ECO:0000313" key="6">
    <source>
        <dbReference type="EMBL" id="AOV97666.1"/>
    </source>
</evidence>
<dbReference type="InterPro" id="IPR006626">
    <property type="entry name" value="PbH1"/>
</dbReference>